<dbReference type="PANTHER" id="PTHR30536:SF5">
    <property type="entry name" value="ALTRONATE DEHYDRATASE"/>
    <property type="match status" value="1"/>
</dbReference>
<dbReference type="GO" id="GO:0034010">
    <property type="term" value="F:sulfolactate sulfo-lyase activity"/>
    <property type="evidence" value="ECO:0007669"/>
    <property type="project" value="UniProtKB-EC"/>
</dbReference>
<organism evidence="3 4">
    <name type="scientific">Candidatus Sulfuritelmatomonas gaucii</name>
    <dbReference type="NCBI Taxonomy" id="2043161"/>
    <lineage>
        <taxon>Bacteria</taxon>
        <taxon>Pseudomonadati</taxon>
        <taxon>Acidobacteriota</taxon>
        <taxon>Terriglobia</taxon>
        <taxon>Terriglobales</taxon>
        <taxon>Acidobacteriaceae</taxon>
        <taxon>Candidatus Sulfuritelmatomonas</taxon>
    </lineage>
</organism>
<gene>
    <name evidence="3" type="primary">suyA</name>
    <name evidence="3" type="ORF">SBA5_30236</name>
</gene>
<name>A0A2N9LCK8_9BACT</name>
<dbReference type="Proteomes" id="UP000239735">
    <property type="component" value="Unassembled WGS sequence"/>
</dbReference>
<dbReference type="InterPro" id="IPR052172">
    <property type="entry name" value="UxaA_altronate/galactarate_dh"/>
</dbReference>
<dbReference type="InterPro" id="IPR044144">
    <property type="entry name" value="SAF_UxaA/GarD"/>
</dbReference>
<evidence type="ECO:0000313" key="3">
    <source>
        <dbReference type="EMBL" id="SPE21029.1"/>
    </source>
</evidence>
<dbReference type="OrthoDB" id="9804574at2"/>
<accession>A0A2N9LCK8</accession>
<feature type="domain" description="SAF" evidence="2">
    <location>
        <begin position="11"/>
        <end position="88"/>
    </location>
</feature>
<sequence>MIHFLVHDTADTVAVAVVDIAAGMQLTGRDLSTNKPLKAKSAQDIPLGHKLALKDLAVGETVIKYGNEIGKVVKPIKAGQHVHVHNLKTKRWA</sequence>
<dbReference type="Gene3D" id="2.30.130.110">
    <property type="match status" value="1"/>
</dbReference>
<reference evidence="4" key="1">
    <citation type="submission" date="2018-02" db="EMBL/GenBank/DDBJ databases">
        <authorList>
            <person name="Hausmann B."/>
        </authorList>
    </citation>
    <scope>NUCLEOTIDE SEQUENCE [LARGE SCALE GENOMIC DNA]</scope>
    <source>
        <strain evidence="4">Peat soil MAG SbA5</strain>
    </source>
</reference>
<keyword evidence="1 3" id="KW-0456">Lyase</keyword>
<protein>
    <submittedName>
        <fullName evidence="3">(2R)-sulfolactate sulfo-lyase subunit alpha</fullName>
        <ecNumber evidence="3">4.4.1.24</ecNumber>
    </submittedName>
</protein>
<dbReference type="Pfam" id="PF08666">
    <property type="entry name" value="SAF"/>
    <property type="match status" value="1"/>
</dbReference>
<dbReference type="SMART" id="SM00858">
    <property type="entry name" value="SAF"/>
    <property type="match status" value="1"/>
</dbReference>
<dbReference type="EMBL" id="OKRB01000086">
    <property type="protein sequence ID" value="SPE21029.1"/>
    <property type="molecule type" value="Genomic_DNA"/>
</dbReference>
<evidence type="ECO:0000259" key="2">
    <source>
        <dbReference type="SMART" id="SM00858"/>
    </source>
</evidence>
<dbReference type="EC" id="4.4.1.24" evidence="3"/>
<dbReference type="AlphaFoldDB" id="A0A2N9LCK8"/>
<dbReference type="GO" id="GO:0019698">
    <property type="term" value="P:D-galacturonate catabolic process"/>
    <property type="evidence" value="ECO:0007669"/>
    <property type="project" value="TreeGrafter"/>
</dbReference>
<evidence type="ECO:0000256" key="1">
    <source>
        <dbReference type="ARBA" id="ARBA00023239"/>
    </source>
</evidence>
<evidence type="ECO:0000313" key="4">
    <source>
        <dbReference type="Proteomes" id="UP000239735"/>
    </source>
</evidence>
<dbReference type="PANTHER" id="PTHR30536">
    <property type="entry name" value="ALTRONATE/GALACTARATE DEHYDRATASE"/>
    <property type="match status" value="1"/>
</dbReference>
<dbReference type="CDD" id="cd11613">
    <property type="entry name" value="SAF_AH_GD"/>
    <property type="match status" value="1"/>
</dbReference>
<proteinExistence type="predicted"/>
<dbReference type="InterPro" id="IPR013974">
    <property type="entry name" value="SAF"/>
</dbReference>